<accession>A0AA36E702</accession>
<evidence type="ECO:0000313" key="2">
    <source>
        <dbReference type="EMBL" id="CAI9285431.1"/>
    </source>
</evidence>
<organism evidence="2 3">
    <name type="scientific">Lactuca saligna</name>
    <name type="common">Willowleaf lettuce</name>
    <dbReference type="NCBI Taxonomy" id="75948"/>
    <lineage>
        <taxon>Eukaryota</taxon>
        <taxon>Viridiplantae</taxon>
        <taxon>Streptophyta</taxon>
        <taxon>Embryophyta</taxon>
        <taxon>Tracheophyta</taxon>
        <taxon>Spermatophyta</taxon>
        <taxon>Magnoliopsida</taxon>
        <taxon>eudicotyledons</taxon>
        <taxon>Gunneridae</taxon>
        <taxon>Pentapetalae</taxon>
        <taxon>asterids</taxon>
        <taxon>campanulids</taxon>
        <taxon>Asterales</taxon>
        <taxon>Asteraceae</taxon>
        <taxon>Cichorioideae</taxon>
        <taxon>Cichorieae</taxon>
        <taxon>Lactucinae</taxon>
        <taxon>Lactuca</taxon>
    </lineage>
</organism>
<dbReference type="EMBL" id="OX465081">
    <property type="protein sequence ID" value="CAI9285431.1"/>
    <property type="molecule type" value="Genomic_DNA"/>
</dbReference>
<feature type="region of interest" description="Disordered" evidence="1">
    <location>
        <begin position="39"/>
        <end position="62"/>
    </location>
</feature>
<feature type="compositionally biased region" description="Polar residues" evidence="1">
    <location>
        <begin position="40"/>
        <end position="62"/>
    </location>
</feature>
<reference evidence="2" key="1">
    <citation type="submission" date="2023-04" db="EMBL/GenBank/DDBJ databases">
        <authorList>
            <person name="Vijverberg K."/>
            <person name="Xiong W."/>
            <person name="Schranz E."/>
        </authorList>
    </citation>
    <scope>NUCLEOTIDE SEQUENCE</scope>
</reference>
<dbReference type="AlphaFoldDB" id="A0AA36E702"/>
<dbReference type="Proteomes" id="UP001177003">
    <property type="component" value="Chromosome 5"/>
</dbReference>
<evidence type="ECO:0000256" key="1">
    <source>
        <dbReference type="SAM" id="MobiDB-lite"/>
    </source>
</evidence>
<evidence type="ECO:0000313" key="3">
    <source>
        <dbReference type="Proteomes" id="UP001177003"/>
    </source>
</evidence>
<keyword evidence="3" id="KW-1185">Reference proteome</keyword>
<sequence length="105" mass="11764">MIASDVESSIAHYFSYIASLNCESSKVPSTVRYNFRKDGVSSSDPSCGNSQSTQSIEQTHTVGINTRTTREILERLQSLEEEIRGMKNNGGFREVDDLEISRRIT</sequence>
<name>A0AA36E702_LACSI</name>
<gene>
    <name evidence="2" type="ORF">LSALG_LOCUS24897</name>
</gene>
<proteinExistence type="predicted"/>
<protein>
    <submittedName>
        <fullName evidence="2">Uncharacterized protein</fullName>
    </submittedName>
</protein>